<dbReference type="RefSeq" id="WP_031943874.1">
    <property type="nucleotide sequence ID" value="NZ_KJ599675.1"/>
</dbReference>
<accession>A0A141AXR7</accession>
<dbReference type="AlphaFoldDB" id="A0A141AXR7"/>
<sequence>MNVFTPYLHSSLTLGANFFTSINNLISQAQVVLNALIIFLGVVIFLIGSARGKWTLPAILLSALAGGLFIWGGVAGVQWAADSAGTTIK</sequence>
<keyword evidence="1" id="KW-0472">Membrane</keyword>
<evidence type="ECO:0000313" key="2">
    <source>
        <dbReference type="EMBL" id="AKA20903.1"/>
    </source>
</evidence>
<proteinExistence type="predicted"/>
<keyword evidence="2" id="KW-0614">Plasmid</keyword>
<name>A0A141AXR7_9MICC</name>
<dbReference type="EMBL" id="KJ599675">
    <property type="protein sequence ID" value="AKA20903.1"/>
    <property type="molecule type" value="Genomic_DNA"/>
</dbReference>
<protein>
    <recommendedName>
        <fullName evidence="3">TrbC/VirB2 family protein</fullName>
    </recommendedName>
</protein>
<geneLocation type="plasmid" evidence="2">
    <name>pLMA7</name>
</geneLocation>
<evidence type="ECO:0008006" key="3">
    <source>
        <dbReference type="Google" id="ProtNLM"/>
    </source>
</evidence>
<evidence type="ECO:0000256" key="1">
    <source>
        <dbReference type="SAM" id="Phobius"/>
    </source>
</evidence>
<gene>
    <name evidence="2" type="ORF">pLMA7_p00700</name>
</gene>
<organism evidence="2">
    <name type="scientific">Micrococcus sp. A7</name>
    <dbReference type="NCBI Taxonomy" id="376418"/>
    <lineage>
        <taxon>Bacteria</taxon>
        <taxon>Bacillati</taxon>
        <taxon>Actinomycetota</taxon>
        <taxon>Actinomycetes</taxon>
        <taxon>Micrococcales</taxon>
        <taxon>Micrococcaceae</taxon>
        <taxon>Micrococcus</taxon>
    </lineage>
</organism>
<keyword evidence="1" id="KW-1133">Transmembrane helix</keyword>
<reference evidence="2" key="1">
    <citation type="submission" date="2014-03" db="EMBL/GenBank/DDBJ databases">
        <authorList>
            <person name="Saikia M."/>
            <person name="Chaudhari Y."/>
            <person name="Khan M."/>
            <person name="Devi D."/>
        </authorList>
    </citation>
    <scope>NUCLEOTIDE SEQUENCE</scope>
    <source>
        <strain evidence="2">A7</strain>
        <plasmid evidence="2">pLMA7</plasmid>
    </source>
</reference>
<dbReference type="GeneID" id="93364644"/>
<feature type="transmembrane region" description="Helical" evidence="1">
    <location>
        <begin position="59"/>
        <end position="81"/>
    </location>
</feature>
<feature type="transmembrane region" description="Helical" evidence="1">
    <location>
        <begin position="25"/>
        <end position="47"/>
    </location>
</feature>
<keyword evidence="1" id="KW-0812">Transmembrane</keyword>